<dbReference type="GO" id="GO:1904047">
    <property type="term" value="F:S-adenosyl-L-methionine binding"/>
    <property type="evidence" value="ECO:0007669"/>
    <property type="project" value="TreeGrafter"/>
</dbReference>
<dbReference type="InterPro" id="IPR002052">
    <property type="entry name" value="DNA_methylase_N6_adenine_CS"/>
</dbReference>
<keyword evidence="5" id="KW-0949">S-adenosyl-L-methionine</keyword>
<dbReference type="GO" id="GO:0043565">
    <property type="term" value="F:sequence-specific DNA binding"/>
    <property type="evidence" value="ECO:0007669"/>
    <property type="project" value="TreeGrafter"/>
</dbReference>
<dbReference type="PANTHER" id="PTHR30481:SF3">
    <property type="entry name" value="DNA ADENINE METHYLASE"/>
    <property type="match status" value="1"/>
</dbReference>
<dbReference type="PIRSF" id="PIRSF000398">
    <property type="entry name" value="M_m6A_EcoRV"/>
    <property type="match status" value="1"/>
</dbReference>
<dbReference type="EMBL" id="CP061799">
    <property type="protein sequence ID" value="QTA79958.1"/>
    <property type="molecule type" value="Genomic_DNA"/>
</dbReference>
<proteinExistence type="inferred from homology"/>
<dbReference type="InterPro" id="IPR023095">
    <property type="entry name" value="Ade_MeTrfase_dom_2"/>
</dbReference>
<dbReference type="InterPro" id="IPR012327">
    <property type="entry name" value="MeTrfase_D12"/>
</dbReference>
<dbReference type="PANTHER" id="PTHR30481">
    <property type="entry name" value="DNA ADENINE METHYLASE"/>
    <property type="match status" value="1"/>
</dbReference>
<dbReference type="InterPro" id="IPR029063">
    <property type="entry name" value="SAM-dependent_MTases_sf"/>
</dbReference>
<keyword evidence="3 7" id="KW-0489">Methyltransferase</keyword>
<dbReference type="GO" id="GO:0009007">
    <property type="term" value="F:site-specific DNA-methyltransferase (adenine-specific) activity"/>
    <property type="evidence" value="ECO:0007669"/>
    <property type="project" value="UniProtKB-EC"/>
</dbReference>
<comment type="similarity">
    <text evidence="1">Belongs to the N(4)/N(6)-methyltransferase family.</text>
</comment>
<evidence type="ECO:0000256" key="3">
    <source>
        <dbReference type="ARBA" id="ARBA00022603"/>
    </source>
</evidence>
<evidence type="ECO:0000313" key="8">
    <source>
        <dbReference type="Proteomes" id="UP000663720"/>
    </source>
</evidence>
<dbReference type="Pfam" id="PF02086">
    <property type="entry name" value="MethyltransfD12"/>
    <property type="match status" value="1"/>
</dbReference>
<sequence>MGSGVVAFNIMPKKAILCDSNPHLIDFYNSIKFGKITYNLVSLFLKEEGEKLKNKGQDYYYEVRERFNANKEPLDFLFLNRSCFNGMIRFNKKGGFNVPFCRKPQRFEQAYITKIVNQVSYIQTLLNHHDFEFKCQDFEITVKNTSNTDIIYCDPPYIGRHVDYYNSWDEKHEIKLNELLKKTKSKFILSTWHSNDYRKNTYLSTVWNKFKILTREHFYHVGGYEKNRNPMLEALVTNYKAIYVEKTVQKEEQLTLFEKIVGLNAI</sequence>
<protein>
    <recommendedName>
        <fullName evidence="2">site-specific DNA-methyltransferase (adenine-specific)</fullName>
        <ecNumber evidence="2">2.1.1.72</ecNumber>
    </recommendedName>
</protein>
<comment type="catalytic activity">
    <reaction evidence="6">
        <text>a 2'-deoxyadenosine in DNA + S-adenosyl-L-methionine = an N(6)-methyl-2'-deoxyadenosine in DNA + S-adenosyl-L-homocysteine + H(+)</text>
        <dbReference type="Rhea" id="RHEA:15197"/>
        <dbReference type="Rhea" id="RHEA-COMP:12418"/>
        <dbReference type="Rhea" id="RHEA-COMP:12419"/>
        <dbReference type="ChEBI" id="CHEBI:15378"/>
        <dbReference type="ChEBI" id="CHEBI:57856"/>
        <dbReference type="ChEBI" id="CHEBI:59789"/>
        <dbReference type="ChEBI" id="CHEBI:90615"/>
        <dbReference type="ChEBI" id="CHEBI:90616"/>
        <dbReference type="EC" id="2.1.1.72"/>
    </reaction>
</comment>
<reference evidence="7" key="1">
    <citation type="journal article" date="2021" name="Microb. Physiol.">
        <title>Proteogenomic Insights into the Physiology of Marine, Sulfate-Reducing, Filamentous Desulfonema limicola and Desulfonema magnum.</title>
        <authorList>
            <person name="Schnaars V."/>
            <person name="Wohlbrand L."/>
            <person name="Scheve S."/>
            <person name="Hinrichs C."/>
            <person name="Reinhardt R."/>
            <person name="Rabus R."/>
        </authorList>
    </citation>
    <scope>NUCLEOTIDE SEQUENCE</scope>
    <source>
        <strain evidence="7">5ac10</strain>
    </source>
</reference>
<dbReference type="KEGG" id="dli:dnl_22420"/>
<dbReference type="PROSITE" id="PS00092">
    <property type="entry name" value="N6_MTASE"/>
    <property type="match status" value="1"/>
</dbReference>
<dbReference type="Gene3D" id="1.10.1020.10">
    <property type="entry name" value="Adenine-specific Methyltransferase, Domain 2"/>
    <property type="match status" value="1"/>
</dbReference>
<dbReference type="NCBIfam" id="TIGR00571">
    <property type="entry name" value="dam"/>
    <property type="match status" value="1"/>
</dbReference>
<dbReference type="AlphaFoldDB" id="A0A975B700"/>
<dbReference type="EC" id="2.1.1.72" evidence="2"/>
<organism evidence="7 8">
    <name type="scientific">Desulfonema limicola</name>
    <dbReference type="NCBI Taxonomy" id="45656"/>
    <lineage>
        <taxon>Bacteria</taxon>
        <taxon>Pseudomonadati</taxon>
        <taxon>Thermodesulfobacteriota</taxon>
        <taxon>Desulfobacteria</taxon>
        <taxon>Desulfobacterales</taxon>
        <taxon>Desulfococcaceae</taxon>
        <taxon>Desulfonema</taxon>
    </lineage>
</organism>
<dbReference type="Proteomes" id="UP000663720">
    <property type="component" value="Chromosome"/>
</dbReference>
<evidence type="ECO:0000256" key="4">
    <source>
        <dbReference type="ARBA" id="ARBA00022679"/>
    </source>
</evidence>
<dbReference type="Gene3D" id="3.40.50.150">
    <property type="entry name" value="Vaccinia Virus protein VP39"/>
    <property type="match status" value="1"/>
</dbReference>
<keyword evidence="4" id="KW-0808">Transferase</keyword>
<keyword evidence="8" id="KW-1185">Reference proteome</keyword>
<evidence type="ECO:0000256" key="5">
    <source>
        <dbReference type="ARBA" id="ARBA00022691"/>
    </source>
</evidence>
<name>A0A975B700_9BACT</name>
<dbReference type="GO" id="GO:0006298">
    <property type="term" value="P:mismatch repair"/>
    <property type="evidence" value="ECO:0007669"/>
    <property type="project" value="TreeGrafter"/>
</dbReference>
<evidence type="ECO:0000313" key="7">
    <source>
        <dbReference type="EMBL" id="QTA79958.1"/>
    </source>
</evidence>
<dbReference type="GO" id="GO:0009307">
    <property type="term" value="P:DNA restriction-modification system"/>
    <property type="evidence" value="ECO:0007669"/>
    <property type="project" value="InterPro"/>
</dbReference>
<gene>
    <name evidence="7" type="primary">dam2</name>
    <name evidence="7" type="ORF">dnl_22420</name>
</gene>
<accession>A0A975B700</accession>
<evidence type="ECO:0000256" key="1">
    <source>
        <dbReference type="ARBA" id="ARBA00006594"/>
    </source>
</evidence>
<evidence type="ECO:0000256" key="6">
    <source>
        <dbReference type="ARBA" id="ARBA00047942"/>
    </source>
</evidence>
<evidence type="ECO:0000256" key="2">
    <source>
        <dbReference type="ARBA" id="ARBA00011900"/>
    </source>
</evidence>
<dbReference type="SUPFAM" id="SSF53335">
    <property type="entry name" value="S-adenosyl-L-methionine-dependent methyltransferases"/>
    <property type="match status" value="1"/>
</dbReference>
<dbReference type="InterPro" id="IPR012263">
    <property type="entry name" value="M_m6A_EcoRV"/>
</dbReference>
<dbReference type="GO" id="GO:0032259">
    <property type="term" value="P:methylation"/>
    <property type="evidence" value="ECO:0007669"/>
    <property type="project" value="UniProtKB-KW"/>
</dbReference>
<dbReference type="REBASE" id="490980">
    <property type="entry name" value="M.Dli5ac10ORF22420P"/>
</dbReference>